<name>A0ACC0BBV4_CATRO</name>
<evidence type="ECO:0000313" key="1">
    <source>
        <dbReference type="EMBL" id="KAI5670089.1"/>
    </source>
</evidence>
<evidence type="ECO:0000313" key="2">
    <source>
        <dbReference type="Proteomes" id="UP001060085"/>
    </source>
</evidence>
<comment type="caution">
    <text evidence="1">The sequence shown here is derived from an EMBL/GenBank/DDBJ whole genome shotgun (WGS) entry which is preliminary data.</text>
</comment>
<organism evidence="1 2">
    <name type="scientific">Catharanthus roseus</name>
    <name type="common">Madagascar periwinkle</name>
    <name type="synonym">Vinca rosea</name>
    <dbReference type="NCBI Taxonomy" id="4058"/>
    <lineage>
        <taxon>Eukaryota</taxon>
        <taxon>Viridiplantae</taxon>
        <taxon>Streptophyta</taxon>
        <taxon>Embryophyta</taxon>
        <taxon>Tracheophyta</taxon>
        <taxon>Spermatophyta</taxon>
        <taxon>Magnoliopsida</taxon>
        <taxon>eudicotyledons</taxon>
        <taxon>Gunneridae</taxon>
        <taxon>Pentapetalae</taxon>
        <taxon>asterids</taxon>
        <taxon>lamiids</taxon>
        <taxon>Gentianales</taxon>
        <taxon>Apocynaceae</taxon>
        <taxon>Rauvolfioideae</taxon>
        <taxon>Vinceae</taxon>
        <taxon>Catharanthinae</taxon>
        <taxon>Catharanthus</taxon>
    </lineage>
</organism>
<accession>A0ACC0BBV4</accession>
<dbReference type="Proteomes" id="UP001060085">
    <property type="component" value="Linkage Group LG03"/>
</dbReference>
<proteinExistence type="predicted"/>
<protein>
    <submittedName>
        <fullName evidence="1">Uncharacterized protein</fullName>
    </submittedName>
</protein>
<keyword evidence="2" id="KW-1185">Reference proteome</keyword>
<gene>
    <name evidence="1" type="ORF">M9H77_10453</name>
</gene>
<dbReference type="EMBL" id="CM044703">
    <property type="protein sequence ID" value="KAI5670089.1"/>
    <property type="molecule type" value="Genomic_DNA"/>
</dbReference>
<sequence>MAEEGIRVKNKQVLFKNYVSGFPKDSDMYVTSESTISLKLPEGGGSNGVVLLVKNLYLSCDPYMRLLMQNPENSQGLPFNYYTPGSPIKGFGVAKVVDSRHTNFKKGDFIWGMTGWEEYSFISETEQVFKIEHTDDVPLSYYAGLLGMPGITAYAGFCDVASPKKGDKVFVSAASGAVGQIVGQFAKLMGCYVHLLKNKFGFDDAFNYKEEQDFTATLKTYFPQGIDIYFENVGGKMLDAVLLNMALCGRIAVCGMISQYNLEKPEGVSNLAQLIFKRIRMEGFRAPDYFDEYSKFLEFVMPYIRDKKISYVEDIVEGLENGPAALVGLFTGRNVGKQIVVVARD</sequence>
<reference evidence="2" key="1">
    <citation type="journal article" date="2023" name="Nat. Plants">
        <title>Single-cell RNA sequencing provides a high-resolution roadmap for understanding the multicellular compartmentation of specialized metabolism.</title>
        <authorList>
            <person name="Sun S."/>
            <person name="Shen X."/>
            <person name="Li Y."/>
            <person name="Li Y."/>
            <person name="Wang S."/>
            <person name="Li R."/>
            <person name="Zhang H."/>
            <person name="Shen G."/>
            <person name="Guo B."/>
            <person name="Wei J."/>
            <person name="Xu J."/>
            <person name="St-Pierre B."/>
            <person name="Chen S."/>
            <person name="Sun C."/>
        </authorList>
    </citation>
    <scope>NUCLEOTIDE SEQUENCE [LARGE SCALE GENOMIC DNA]</scope>
</reference>